<dbReference type="Proteomes" id="UP001281410">
    <property type="component" value="Unassembled WGS sequence"/>
</dbReference>
<accession>A0AAE0B663</accession>
<organism evidence="1 2">
    <name type="scientific">Dipteronia sinensis</name>
    <dbReference type="NCBI Taxonomy" id="43782"/>
    <lineage>
        <taxon>Eukaryota</taxon>
        <taxon>Viridiplantae</taxon>
        <taxon>Streptophyta</taxon>
        <taxon>Embryophyta</taxon>
        <taxon>Tracheophyta</taxon>
        <taxon>Spermatophyta</taxon>
        <taxon>Magnoliopsida</taxon>
        <taxon>eudicotyledons</taxon>
        <taxon>Gunneridae</taxon>
        <taxon>Pentapetalae</taxon>
        <taxon>rosids</taxon>
        <taxon>malvids</taxon>
        <taxon>Sapindales</taxon>
        <taxon>Sapindaceae</taxon>
        <taxon>Hippocastanoideae</taxon>
        <taxon>Acereae</taxon>
        <taxon>Dipteronia</taxon>
    </lineage>
</organism>
<protein>
    <recommendedName>
        <fullName evidence="3">Reverse transcriptase</fullName>
    </recommendedName>
</protein>
<name>A0AAE0B663_9ROSI</name>
<dbReference type="EMBL" id="JANJYJ010000001">
    <property type="protein sequence ID" value="KAK3230040.1"/>
    <property type="molecule type" value="Genomic_DNA"/>
</dbReference>
<dbReference type="AlphaFoldDB" id="A0AAE0B663"/>
<proteinExistence type="predicted"/>
<reference evidence="1" key="1">
    <citation type="journal article" date="2023" name="Plant J.">
        <title>Genome sequences and population genomics provide insights into the demographic history, inbreeding, and mutation load of two 'living fossil' tree species of Dipteronia.</title>
        <authorList>
            <person name="Feng Y."/>
            <person name="Comes H.P."/>
            <person name="Chen J."/>
            <person name="Zhu S."/>
            <person name="Lu R."/>
            <person name="Zhang X."/>
            <person name="Li P."/>
            <person name="Qiu J."/>
            <person name="Olsen K.M."/>
            <person name="Qiu Y."/>
        </authorList>
    </citation>
    <scope>NUCLEOTIDE SEQUENCE</scope>
    <source>
        <strain evidence="1">NBL</strain>
    </source>
</reference>
<evidence type="ECO:0000313" key="2">
    <source>
        <dbReference type="Proteomes" id="UP001281410"/>
    </source>
</evidence>
<evidence type="ECO:0000313" key="1">
    <source>
        <dbReference type="EMBL" id="KAK3230040.1"/>
    </source>
</evidence>
<keyword evidence="2" id="KW-1185">Reference proteome</keyword>
<evidence type="ECO:0008006" key="3">
    <source>
        <dbReference type="Google" id="ProtNLM"/>
    </source>
</evidence>
<comment type="caution">
    <text evidence="1">The sequence shown here is derived from an EMBL/GenBank/DDBJ whole genome shotgun (WGS) entry which is preliminary data.</text>
</comment>
<gene>
    <name evidence="1" type="ORF">Dsin_001921</name>
</gene>
<sequence length="114" mass="12958">MEAERKRKLAGFWCSRGGPKITHLFFANDNKIFTQASEKDFRTISQILDKYAKASGQVINFQKSAMCISNGVSRHRAQNLAHIMGVQLVRCQERYLGLPSFAGKNKRELLANIR</sequence>